<dbReference type="KEGG" id="csci:HDCHBGLK_02772"/>
<proteinExistence type="predicted"/>
<dbReference type="Proteomes" id="UP000289664">
    <property type="component" value="Chromosome"/>
</dbReference>
<dbReference type="Pfam" id="PF18983">
    <property type="entry name" value="DUF5717"/>
    <property type="match status" value="1"/>
</dbReference>
<dbReference type="AlphaFoldDB" id="A0A494WTR5"/>
<keyword evidence="4" id="KW-1185">Reference proteome</keyword>
<reference evidence="3 4" key="1">
    <citation type="journal article" date="2019" name="Appl. Environ. Microbiol.">
        <title>Clostridium scindens ATCC 35704: integration of nutritional requirements, the complete genome sequence, and global transcriptional responses to bile acids.</title>
        <authorList>
            <person name="Devendran S."/>
            <person name="Shrestha R."/>
            <person name="Alves J.M.P."/>
            <person name="Wolf P.G."/>
            <person name="Ly L."/>
            <person name="Hernandez A.G."/>
            <person name="Mendez-Garcia C."/>
            <person name="Inboden A."/>
            <person name="Wiley J."/>
            <person name="Paul O."/>
            <person name="Allen A."/>
            <person name="Springer E."/>
            <person name="Wright C.L."/>
            <person name="Fields C.J."/>
            <person name="Daniel S.L."/>
            <person name="Ridlon J.M."/>
        </authorList>
    </citation>
    <scope>NUCLEOTIDE SEQUENCE [LARGE SCALE GENOMIC DNA]</scope>
    <source>
        <strain evidence="3 4">ATCC 35704</strain>
    </source>
</reference>
<protein>
    <recommendedName>
        <fullName evidence="5">DUF5717 domain-containing protein</fullName>
    </recommendedName>
</protein>
<dbReference type="InterPro" id="IPR043774">
    <property type="entry name" value="DUF5717_C"/>
</dbReference>
<name>A0A494WTR5_CLOS5</name>
<dbReference type="InterPro" id="IPR043775">
    <property type="entry name" value="DUF5717_N"/>
</dbReference>
<gene>
    <name evidence="3" type="ORF">HDCHBGLK_02772</name>
</gene>
<evidence type="ECO:0000313" key="4">
    <source>
        <dbReference type="Proteomes" id="UP000289664"/>
    </source>
</evidence>
<dbReference type="Pfam" id="PF18984">
    <property type="entry name" value="DUF5717_N"/>
    <property type="match status" value="1"/>
</dbReference>
<evidence type="ECO:0000259" key="1">
    <source>
        <dbReference type="Pfam" id="PF18983"/>
    </source>
</evidence>
<feature type="domain" description="DUF5717" evidence="1">
    <location>
        <begin position="795"/>
        <end position="1094"/>
    </location>
</feature>
<evidence type="ECO:0000259" key="2">
    <source>
        <dbReference type="Pfam" id="PF18984"/>
    </source>
</evidence>
<dbReference type="EMBL" id="CP036170">
    <property type="protein sequence ID" value="QBF75363.1"/>
    <property type="molecule type" value="Genomic_DNA"/>
</dbReference>
<sequence>MKNKIQKFSKGDFQLIRPDVIFDETNLVLIIGEGEVYRGSFTMKTNSKGTIRGLVYPSSFRVHFKDQGFEGNPAKVEFTYDGRGLRPGHVEEGKFTVVCTGGEYELSFTAIIEKPYVMTSYGKVQSTDDFRKLAIKDFSEAGRLFRSREFYEILKYENERIFYLYDNMRKWSLGEQAMEEFLVGIKQKECIFLTLPGEGMLFEDIGEPTKGTLTLMKNTWGYMPIRIEAEGNFIKVLRPEISTEDFVGNAHEIEYVVRPERLHGGRNYGALKFVTPYETLTYEIEVLQNQEYDEDHRIPELLSAQILKEYIGYVGGRIELNNWVESAVEKMAVLRKKEPQNEVYQLLQAHIYLIGNKVEEAKWILENYNYNRFAIGKDPVTNCYYLYLTAQIRGQGNHVDRVLDEIGKTYMRHQDSWALLRMILYLDPRYKNPFKKIEVLEQQFQYGIHEVLFYLEAYMCYQEKPTLLKKLGAFEIQVLNFASKYRLMTKELALYVSNFASQQKNYSDAMFRILERIYKMYSEPMILNTICTLLIKGNKTQQRYFVWYQRAVDAELKIAQLYEYYMMTIDENSARGPLPKTILLYFMHGNSLNYRKAAFLYANLVTYEETAGDLYLNYREQMVAFTWEQLLKRHITEPLRILYKRFCQEEEMTAERMEAMRDICYSYEITTKVPNMNCVLVIEKDGAIRQRVPYDEDEGAVICLYDKESRIVWESIEGRHYTDSIAYETRRLFYEPRFLDMCRKYAASTGVWKQENEKEEPTFENLRIKGISAFDEKDVFRLCSKRIREDNYEEDEFLNYLCFELFKMQQYDKVTLMYLANYYCGATRDMKRLWKILREYAIPSCKVGERIITQMVFSENLFAEEKIFEDYYLSDSVYFRLKQAYLAYVSREYVVFGRDLDLCVFDMIANECDKKEYLPDICKVALLKYYSSRDYTAELEDVLHYVLREMCEKQIVFPYYLKYKEEWLREVQLYDKVMISYQSRPGSRVKLYHKMKQGMREGLGYQSEILMPMYENLYVKQFVLYKDESINYYFQETNGKDTITTEKKELRNEREFPDIGKFGRLNGMALMGPANRRQAMLEFQEEEILADQMFKIY</sequence>
<accession>A0A494WTR5</accession>
<evidence type="ECO:0000313" key="3">
    <source>
        <dbReference type="EMBL" id="QBF75363.1"/>
    </source>
</evidence>
<dbReference type="OrthoDB" id="9758235at2"/>
<feature type="domain" description="DUF5717" evidence="2">
    <location>
        <begin position="1"/>
        <end position="764"/>
    </location>
</feature>
<evidence type="ECO:0008006" key="5">
    <source>
        <dbReference type="Google" id="ProtNLM"/>
    </source>
</evidence>
<organism evidence="3 4">
    <name type="scientific">Clostridium scindens (strain ATCC 35704 / DSM 5676 / VPI 13733 / 19)</name>
    <dbReference type="NCBI Taxonomy" id="411468"/>
    <lineage>
        <taxon>Bacteria</taxon>
        <taxon>Bacillati</taxon>
        <taxon>Bacillota</taxon>
        <taxon>Clostridia</taxon>
        <taxon>Lachnospirales</taxon>
        <taxon>Lachnospiraceae</taxon>
    </lineage>
</organism>